<feature type="domain" description="TCTP" evidence="3">
    <location>
        <begin position="1"/>
        <end position="169"/>
    </location>
</feature>
<evidence type="ECO:0000256" key="1">
    <source>
        <dbReference type="ARBA" id="ARBA00014759"/>
    </source>
</evidence>
<reference evidence="4" key="1">
    <citation type="submission" date="2019-05" db="EMBL/GenBank/DDBJ databases">
        <title>Annotation for the trematode Fasciolopsis buski.</title>
        <authorList>
            <person name="Choi Y.-J."/>
        </authorList>
    </citation>
    <scope>NUCLEOTIDE SEQUENCE</scope>
    <source>
        <strain evidence="4">HT</strain>
        <tissue evidence="4">Whole worm</tissue>
    </source>
</reference>
<name>A0A8E0S1S8_9TREM</name>
<dbReference type="PRINTS" id="PR01653">
    <property type="entry name" value="TCTPROTEIN"/>
</dbReference>
<dbReference type="SUPFAM" id="SSF51316">
    <property type="entry name" value="Mss4-like"/>
    <property type="match status" value="1"/>
</dbReference>
<dbReference type="GO" id="GO:0005509">
    <property type="term" value="F:calcium ion binding"/>
    <property type="evidence" value="ECO:0007669"/>
    <property type="project" value="TreeGrafter"/>
</dbReference>
<evidence type="ECO:0000259" key="3">
    <source>
        <dbReference type="PROSITE" id="PS51797"/>
    </source>
</evidence>
<dbReference type="InterPro" id="IPR011323">
    <property type="entry name" value="Mss4/transl-control_tumour"/>
</dbReference>
<dbReference type="OrthoDB" id="10248936at2759"/>
<dbReference type="FunFam" id="2.170.150.10:FF:000002">
    <property type="entry name" value="Translationally-controlled tumor protein homolog"/>
    <property type="match status" value="1"/>
</dbReference>
<dbReference type="PANTHER" id="PTHR11991:SF0">
    <property type="entry name" value="TRANSLATIONALLY-CONTROLLED TUMOR PROTEIN"/>
    <property type="match status" value="1"/>
</dbReference>
<protein>
    <recommendedName>
        <fullName evidence="1">Translationally-controlled tumor protein homolog</fullName>
    </recommendedName>
</protein>
<dbReference type="AlphaFoldDB" id="A0A8E0S1S8"/>
<dbReference type="Gene3D" id="2.170.150.10">
    <property type="entry name" value="Metal Binding Protein, Guanine Nucleotide Exchange Factor, Chain A"/>
    <property type="match status" value="1"/>
</dbReference>
<accession>A0A8E0S1S8</accession>
<dbReference type="Pfam" id="PF00838">
    <property type="entry name" value="TCTP"/>
    <property type="match status" value="1"/>
</dbReference>
<gene>
    <name evidence="4" type="ORF">FBUS_08417</name>
</gene>
<comment type="similarity">
    <text evidence="2">Belongs to the TCTP family.</text>
</comment>
<dbReference type="InterPro" id="IPR018105">
    <property type="entry name" value="Translational_control_tumour_p"/>
</dbReference>
<dbReference type="PROSITE" id="PS51797">
    <property type="entry name" value="TCTP_3"/>
    <property type="match status" value="1"/>
</dbReference>
<evidence type="ECO:0000256" key="2">
    <source>
        <dbReference type="PROSITE-ProRule" id="PRU01133"/>
    </source>
</evidence>
<evidence type="ECO:0000313" key="5">
    <source>
        <dbReference type="Proteomes" id="UP000728185"/>
    </source>
</evidence>
<organism evidence="4 5">
    <name type="scientific">Fasciolopsis buskii</name>
    <dbReference type="NCBI Taxonomy" id="27845"/>
    <lineage>
        <taxon>Eukaryota</taxon>
        <taxon>Metazoa</taxon>
        <taxon>Spiralia</taxon>
        <taxon>Lophotrochozoa</taxon>
        <taxon>Platyhelminthes</taxon>
        <taxon>Trematoda</taxon>
        <taxon>Digenea</taxon>
        <taxon>Plagiorchiida</taxon>
        <taxon>Echinostomata</taxon>
        <taxon>Echinostomatoidea</taxon>
        <taxon>Fasciolidae</taxon>
        <taxon>Fasciolopsis</taxon>
    </lineage>
</organism>
<dbReference type="GO" id="GO:0005737">
    <property type="term" value="C:cytoplasm"/>
    <property type="evidence" value="ECO:0007669"/>
    <property type="project" value="TreeGrafter"/>
</dbReference>
<evidence type="ECO:0000313" key="4">
    <source>
        <dbReference type="EMBL" id="KAA0197136.1"/>
    </source>
</evidence>
<keyword evidence="5" id="KW-1185">Reference proteome</keyword>
<dbReference type="EMBL" id="LUCM01002570">
    <property type="protein sequence ID" value="KAA0197136.1"/>
    <property type="molecule type" value="Genomic_DNA"/>
</dbReference>
<proteinExistence type="inferred from homology"/>
<sequence>MRVYVDLISGDEMFTDSSQLKLVDDVVFEVEGKYVIVSNKIDDKLLGANPSAEEQSEELEEGTERVIDIVHGMRLTQTAFDKKGYRSYLKDYLQTIKKKVAESNPERAEMFAKNVAPYMKKVLDDFDNYDCYISEHWNGTGWVVLLNFREDGCTPYFVFLKDGLKEVKYVRSSVPSPHFLVNGFFMPVKYNPSVTTLTHLVLLLF</sequence>
<dbReference type="InterPro" id="IPR034737">
    <property type="entry name" value="TCTP"/>
</dbReference>
<dbReference type="InterPro" id="IPR011057">
    <property type="entry name" value="Mss4-like_sf"/>
</dbReference>
<dbReference type="Proteomes" id="UP000728185">
    <property type="component" value="Unassembled WGS sequence"/>
</dbReference>
<comment type="caution">
    <text evidence="4">The sequence shown here is derived from an EMBL/GenBank/DDBJ whole genome shotgun (WGS) entry which is preliminary data.</text>
</comment>
<dbReference type="PANTHER" id="PTHR11991">
    <property type="entry name" value="TRANSLATIONALLY CONTROLLED TUMOR PROTEIN-RELATED"/>
    <property type="match status" value="1"/>
</dbReference>